<evidence type="ECO:0000256" key="4">
    <source>
        <dbReference type="ARBA" id="ARBA00022692"/>
    </source>
</evidence>
<gene>
    <name evidence="8" type="ORF">JOC47_000242</name>
</gene>
<feature type="transmembrane region" description="Helical" evidence="7">
    <location>
        <begin position="123"/>
        <end position="145"/>
    </location>
</feature>
<organism evidence="8 9">
    <name type="scientific">Halanaerobacter jeridensis</name>
    <dbReference type="NCBI Taxonomy" id="706427"/>
    <lineage>
        <taxon>Bacteria</taxon>
        <taxon>Bacillati</taxon>
        <taxon>Bacillota</taxon>
        <taxon>Clostridia</taxon>
        <taxon>Halanaerobiales</taxon>
        <taxon>Halobacteroidaceae</taxon>
        <taxon>Halanaerobacter</taxon>
    </lineage>
</organism>
<evidence type="ECO:0000256" key="3">
    <source>
        <dbReference type="ARBA" id="ARBA00022475"/>
    </source>
</evidence>
<keyword evidence="3" id="KW-1003">Cell membrane</keyword>
<evidence type="ECO:0000256" key="5">
    <source>
        <dbReference type="ARBA" id="ARBA00022989"/>
    </source>
</evidence>
<feature type="transmembrane region" description="Helical" evidence="7">
    <location>
        <begin position="7"/>
        <end position="25"/>
    </location>
</feature>
<feature type="transmembrane region" description="Helical" evidence="7">
    <location>
        <begin position="93"/>
        <end position="111"/>
    </location>
</feature>
<proteinExistence type="inferred from homology"/>
<feature type="transmembrane region" description="Helical" evidence="7">
    <location>
        <begin position="307"/>
        <end position="327"/>
    </location>
</feature>
<accession>A0A938XN67</accession>
<comment type="subcellular location">
    <subcellularLocation>
        <location evidence="1">Cell membrane</location>
        <topology evidence="1">Multi-pass membrane protein</topology>
    </subcellularLocation>
</comment>
<dbReference type="AlphaFoldDB" id="A0A938XN67"/>
<evidence type="ECO:0000256" key="7">
    <source>
        <dbReference type="SAM" id="Phobius"/>
    </source>
</evidence>
<dbReference type="RefSeq" id="WP_338035291.1">
    <property type="nucleotide sequence ID" value="NZ_JAFBDQ010000001.1"/>
</dbReference>
<feature type="transmembrane region" description="Helical" evidence="7">
    <location>
        <begin position="217"/>
        <end position="234"/>
    </location>
</feature>
<dbReference type="Gene3D" id="1.20.1250.20">
    <property type="entry name" value="MFS general substrate transporter like domains"/>
    <property type="match status" value="1"/>
</dbReference>
<keyword evidence="5 7" id="KW-1133">Transmembrane helix</keyword>
<sequence length="328" mass="34580">MGKLRKTFFYYLPGVFIACLIGLGSKYLATWVPNLSGVTLAIILGLIIRNTLNLDEKHSPGIQFASKKILALAIILMGLKLELAVLGELGLEFIAIVIIMVCSSITLSYLLGRLLGVSKSFSLLLGIGNGICGSSAIGATAPLVAEKEEEIGLSIGVVNLLGTIGIFLLPLLTGLLKLTAPKSALMIGGTLQAVGQVVAAGFSVSEKVGRLATVVKMGRVLMLGPIVLVLGFFFQNDESSQQKKVSIPPFIVGFFIFSLLGSLNLLPTSLVENLKTLSKILLTIAMAGIGLKINVSDLTDQGPKALLLGMLIFIAQLSLITILISFIS</sequence>
<feature type="transmembrane region" description="Helical" evidence="7">
    <location>
        <begin position="69"/>
        <end position="87"/>
    </location>
</feature>
<feature type="transmembrane region" description="Helical" evidence="7">
    <location>
        <begin position="246"/>
        <end position="265"/>
    </location>
</feature>
<dbReference type="GO" id="GO:0005886">
    <property type="term" value="C:plasma membrane"/>
    <property type="evidence" value="ECO:0007669"/>
    <property type="project" value="UniProtKB-SubCell"/>
</dbReference>
<dbReference type="EMBL" id="JAFBDQ010000001">
    <property type="protein sequence ID" value="MBM7555418.1"/>
    <property type="molecule type" value="Genomic_DNA"/>
</dbReference>
<keyword evidence="4 7" id="KW-0812">Transmembrane</keyword>
<dbReference type="Pfam" id="PF03601">
    <property type="entry name" value="Cons_hypoth698"/>
    <property type="match status" value="1"/>
</dbReference>
<comment type="similarity">
    <text evidence="2">Belongs to the UPF0324 family.</text>
</comment>
<evidence type="ECO:0000256" key="6">
    <source>
        <dbReference type="ARBA" id="ARBA00023136"/>
    </source>
</evidence>
<reference evidence="8" key="1">
    <citation type="submission" date="2021-01" db="EMBL/GenBank/DDBJ databases">
        <title>Genomic Encyclopedia of Type Strains, Phase IV (KMG-IV): sequencing the most valuable type-strain genomes for metagenomic binning, comparative biology and taxonomic classification.</title>
        <authorList>
            <person name="Goeker M."/>
        </authorList>
    </citation>
    <scope>NUCLEOTIDE SEQUENCE</scope>
    <source>
        <strain evidence="8">DSM 23230</strain>
    </source>
</reference>
<evidence type="ECO:0000313" key="9">
    <source>
        <dbReference type="Proteomes" id="UP000774000"/>
    </source>
</evidence>
<feature type="transmembrane region" description="Helical" evidence="7">
    <location>
        <begin position="31"/>
        <end position="48"/>
    </location>
</feature>
<dbReference type="PROSITE" id="PS51257">
    <property type="entry name" value="PROKAR_LIPOPROTEIN"/>
    <property type="match status" value="1"/>
</dbReference>
<evidence type="ECO:0000313" key="8">
    <source>
        <dbReference type="EMBL" id="MBM7555418.1"/>
    </source>
</evidence>
<name>A0A938XN67_9FIRM</name>
<keyword evidence="9" id="KW-1185">Reference proteome</keyword>
<dbReference type="InterPro" id="IPR036259">
    <property type="entry name" value="MFS_trans_sf"/>
</dbReference>
<evidence type="ECO:0000256" key="2">
    <source>
        <dbReference type="ARBA" id="ARBA00007977"/>
    </source>
</evidence>
<dbReference type="PANTHER" id="PTHR30106">
    <property type="entry name" value="INNER MEMBRANE PROTEIN YEIH-RELATED"/>
    <property type="match status" value="1"/>
</dbReference>
<keyword evidence="6 7" id="KW-0472">Membrane</keyword>
<protein>
    <submittedName>
        <fullName evidence="8">Integral membrane protein (TIGR00698 family)</fullName>
    </submittedName>
</protein>
<feature type="transmembrane region" description="Helical" evidence="7">
    <location>
        <begin position="277"/>
        <end position="295"/>
    </location>
</feature>
<dbReference type="PANTHER" id="PTHR30106:SF2">
    <property type="entry name" value="UPF0324 INNER MEMBRANE PROTEIN YEIH"/>
    <property type="match status" value="1"/>
</dbReference>
<dbReference type="InterPro" id="IPR018383">
    <property type="entry name" value="UPF0324_pro"/>
</dbReference>
<evidence type="ECO:0000256" key="1">
    <source>
        <dbReference type="ARBA" id="ARBA00004651"/>
    </source>
</evidence>
<comment type="caution">
    <text evidence="8">The sequence shown here is derived from an EMBL/GenBank/DDBJ whole genome shotgun (WGS) entry which is preliminary data.</text>
</comment>
<feature type="transmembrane region" description="Helical" evidence="7">
    <location>
        <begin position="151"/>
        <end position="172"/>
    </location>
</feature>
<dbReference type="Proteomes" id="UP000774000">
    <property type="component" value="Unassembled WGS sequence"/>
</dbReference>